<dbReference type="PANTHER" id="PTHR32309:SF13">
    <property type="entry name" value="FERRIC ENTEROBACTIN TRANSPORT PROTEIN FEPE"/>
    <property type="match status" value="1"/>
</dbReference>
<evidence type="ECO:0000256" key="5">
    <source>
        <dbReference type="ARBA" id="ARBA00022989"/>
    </source>
</evidence>
<sequence length="550" mass="55570">MDTSAGGDLAETAAALRRRWRVVAACTAAGLALAAAALAVAPRTYTSTASVHVHPTGVPELTGELSGRSDGEVNLDTEAQIVRSAEVSDAVADRLGSGADPAELRRRVDVGVPPNSSVLEISYPGSSPQAARRISAAFADAYLSYRRDRTDQKIGRVLSSLRDEADARYTELDGIADGGGAAGQGRAAAVQGEIAELNKEIRPLAALRSSVVPGRIITPATLPDEASAPVPELWAAAGGVLGLAAGLAAAVGADRRDPRLRTVGGTERAAGTAVLLGPSRCAERADGPAAAPETEREAQEANRAALGLAAGIGDRGTHRSGGAVVLVPGVSPGTDSGAAATRIAAALARVGADVLLVRADPAASAAADGAGLADALLGGAEPAELERRTADAPGLRILDYGGADAAGMLQRPAMARLLDRLRTQADYVVVATAPTGERADACALARGADAVVPVVELGATRAEDLRSALAAFAGVDAPVAGTVAALRRSRATRGPARRRGGTAERAADPHREESGAQRHRRSGERGAADGSAAPPDGAADRDRADLALKR</sequence>
<dbReference type="GO" id="GO:0005886">
    <property type="term" value="C:plasma membrane"/>
    <property type="evidence" value="ECO:0007669"/>
    <property type="project" value="UniProtKB-SubCell"/>
</dbReference>
<dbReference type="InterPro" id="IPR050445">
    <property type="entry name" value="Bact_polysacc_biosynth/exp"/>
</dbReference>
<evidence type="ECO:0000313" key="10">
    <source>
        <dbReference type="EMBL" id="MBB5999538.1"/>
    </source>
</evidence>
<keyword evidence="11" id="KW-1185">Reference proteome</keyword>
<feature type="compositionally biased region" description="Basic residues" evidence="7">
    <location>
        <begin position="487"/>
        <end position="500"/>
    </location>
</feature>
<protein>
    <submittedName>
        <fullName evidence="10">Mrp family chromosome partitioning ATPase</fullName>
    </submittedName>
</protein>
<dbReference type="Pfam" id="PF02706">
    <property type="entry name" value="Wzz"/>
    <property type="match status" value="1"/>
</dbReference>
<evidence type="ECO:0000256" key="6">
    <source>
        <dbReference type="ARBA" id="ARBA00023136"/>
    </source>
</evidence>
<dbReference type="Proteomes" id="UP000578077">
    <property type="component" value="Unassembled WGS sequence"/>
</dbReference>
<feature type="domain" description="Polysaccharide chain length determinant N-terminal" evidence="9">
    <location>
        <begin position="8"/>
        <end position="94"/>
    </location>
</feature>
<name>A0A841EF64_9ACTN</name>
<feature type="transmembrane region" description="Helical" evidence="8">
    <location>
        <begin position="22"/>
        <end position="41"/>
    </location>
</feature>
<accession>A0A841EF64</accession>
<evidence type="ECO:0000256" key="3">
    <source>
        <dbReference type="ARBA" id="ARBA00022475"/>
    </source>
</evidence>
<evidence type="ECO:0000256" key="1">
    <source>
        <dbReference type="ARBA" id="ARBA00004651"/>
    </source>
</evidence>
<evidence type="ECO:0000256" key="4">
    <source>
        <dbReference type="ARBA" id="ARBA00022692"/>
    </source>
</evidence>
<comment type="subcellular location">
    <subcellularLocation>
        <location evidence="1">Cell membrane</location>
        <topology evidence="1">Multi-pass membrane protein</topology>
    </subcellularLocation>
</comment>
<dbReference type="SUPFAM" id="SSF52540">
    <property type="entry name" value="P-loop containing nucleoside triphosphate hydrolases"/>
    <property type="match status" value="1"/>
</dbReference>
<dbReference type="EMBL" id="JACHLY010000001">
    <property type="protein sequence ID" value="MBB5999538.1"/>
    <property type="molecule type" value="Genomic_DNA"/>
</dbReference>
<keyword evidence="5 8" id="KW-1133">Transmembrane helix</keyword>
<keyword evidence="4 8" id="KW-0812">Transmembrane</keyword>
<organism evidence="10 11">
    <name type="scientific">Streptomonospora salina</name>
    <dbReference type="NCBI Taxonomy" id="104205"/>
    <lineage>
        <taxon>Bacteria</taxon>
        <taxon>Bacillati</taxon>
        <taxon>Actinomycetota</taxon>
        <taxon>Actinomycetes</taxon>
        <taxon>Streptosporangiales</taxon>
        <taxon>Nocardiopsidaceae</taxon>
        <taxon>Streptomonospora</taxon>
    </lineage>
</organism>
<feature type="region of interest" description="Disordered" evidence="7">
    <location>
        <begin position="486"/>
        <end position="550"/>
    </location>
</feature>
<dbReference type="PANTHER" id="PTHR32309">
    <property type="entry name" value="TYROSINE-PROTEIN KINASE"/>
    <property type="match status" value="1"/>
</dbReference>
<dbReference type="RefSeq" id="WP_184636410.1">
    <property type="nucleotide sequence ID" value="NZ_BAABKT010000039.1"/>
</dbReference>
<reference evidence="10 11" key="1">
    <citation type="submission" date="2020-08" db="EMBL/GenBank/DDBJ databases">
        <title>Sequencing the genomes of 1000 actinobacteria strains.</title>
        <authorList>
            <person name="Klenk H.-P."/>
        </authorList>
    </citation>
    <scope>NUCLEOTIDE SEQUENCE [LARGE SCALE GENOMIC DNA]</scope>
    <source>
        <strain evidence="10 11">DSM 44593</strain>
    </source>
</reference>
<dbReference type="InterPro" id="IPR003856">
    <property type="entry name" value="LPS_length_determ_N"/>
</dbReference>
<dbReference type="InterPro" id="IPR027417">
    <property type="entry name" value="P-loop_NTPase"/>
</dbReference>
<evidence type="ECO:0000256" key="7">
    <source>
        <dbReference type="SAM" id="MobiDB-lite"/>
    </source>
</evidence>
<dbReference type="AlphaFoldDB" id="A0A841EF64"/>
<evidence type="ECO:0000256" key="8">
    <source>
        <dbReference type="SAM" id="Phobius"/>
    </source>
</evidence>
<feature type="compositionally biased region" description="Low complexity" evidence="7">
    <location>
        <begin position="528"/>
        <end position="537"/>
    </location>
</feature>
<comment type="similarity">
    <text evidence="2">Belongs to the CpsC/CapA family.</text>
</comment>
<proteinExistence type="inferred from homology"/>
<evidence type="ECO:0000259" key="9">
    <source>
        <dbReference type="Pfam" id="PF02706"/>
    </source>
</evidence>
<dbReference type="Gene3D" id="3.40.50.300">
    <property type="entry name" value="P-loop containing nucleotide triphosphate hydrolases"/>
    <property type="match status" value="1"/>
</dbReference>
<feature type="compositionally biased region" description="Basic and acidic residues" evidence="7">
    <location>
        <begin position="538"/>
        <end position="550"/>
    </location>
</feature>
<feature type="compositionally biased region" description="Basic and acidic residues" evidence="7">
    <location>
        <begin position="501"/>
        <end position="516"/>
    </location>
</feature>
<keyword evidence="3" id="KW-1003">Cell membrane</keyword>
<keyword evidence="6 8" id="KW-0472">Membrane</keyword>
<evidence type="ECO:0000256" key="2">
    <source>
        <dbReference type="ARBA" id="ARBA00006683"/>
    </source>
</evidence>
<evidence type="ECO:0000313" key="11">
    <source>
        <dbReference type="Proteomes" id="UP000578077"/>
    </source>
</evidence>
<gene>
    <name evidence="10" type="ORF">HNR25_003289</name>
</gene>
<comment type="caution">
    <text evidence="10">The sequence shown here is derived from an EMBL/GenBank/DDBJ whole genome shotgun (WGS) entry which is preliminary data.</text>
</comment>